<sequence>MSRETFMSLANELQPALQKKITNWRKTIQTVAELFGIGEETLCILIREVCHGIKKLMLKKYIHLPYGNELEQNVSGFAKRGMPFCVGAIDGTHIPIIAPTENPADYHNRKGWYSAILQGIVDHKMCFTDIYVGWLHDARVLANSDIYILAEHRQGGYLYAREHSGNINGLEIPLYLIGDPAYPLKNEKRIFNHRLSSARIIVEHAFGRLKGRWRCLLKRNDININTVSDVVVACCVLHNFCELHGEQYPDNWDCPQECVERPVANNREDSVSAVSIRDALLTVV</sequence>
<proteinExistence type="inferred from homology"/>
<dbReference type="GO" id="GO:0005634">
    <property type="term" value="C:nucleus"/>
    <property type="evidence" value="ECO:0007669"/>
    <property type="project" value="UniProtKB-SubCell"/>
</dbReference>
<feature type="domain" description="DDE Tnp4" evidence="8">
    <location>
        <begin position="89"/>
        <end position="239"/>
    </location>
</feature>
<evidence type="ECO:0000256" key="7">
    <source>
        <dbReference type="ARBA" id="ARBA00023242"/>
    </source>
</evidence>
<accession>A0A9W7TRM5</accession>
<protein>
    <submittedName>
        <fullName evidence="9">Nuclease HARBI1</fullName>
    </submittedName>
</protein>
<evidence type="ECO:0000313" key="9">
    <source>
        <dbReference type="EMBL" id="KAI7800694.1"/>
    </source>
</evidence>
<dbReference type="InterPro" id="IPR027806">
    <property type="entry name" value="HARBI1_dom"/>
</dbReference>
<keyword evidence="6" id="KW-0378">Hydrolase</keyword>
<evidence type="ECO:0000256" key="4">
    <source>
        <dbReference type="ARBA" id="ARBA00022722"/>
    </source>
</evidence>
<evidence type="ECO:0000256" key="6">
    <source>
        <dbReference type="ARBA" id="ARBA00022801"/>
    </source>
</evidence>
<dbReference type="InterPro" id="IPR045249">
    <property type="entry name" value="HARBI1-like"/>
</dbReference>
<dbReference type="AlphaFoldDB" id="A0A9W7TRM5"/>
<reference evidence="9" key="1">
    <citation type="submission" date="2021-02" db="EMBL/GenBank/DDBJ databases">
        <title>Comparative genomics reveals that relaxation of natural selection precedes convergent phenotypic evolution of cavefish.</title>
        <authorList>
            <person name="Peng Z."/>
        </authorList>
    </citation>
    <scope>NUCLEOTIDE SEQUENCE</scope>
    <source>
        <tissue evidence="9">Muscle</tissue>
    </source>
</reference>
<evidence type="ECO:0000256" key="2">
    <source>
        <dbReference type="ARBA" id="ARBA00004123"/>
    </source>
</evidence>
<evidence type="ECO:0000256" key="3">
    <source>
        <dbReference type="ARBA" id="ARBA00006958"/>
    </source>
</evidence>
<dbReference type="GO" id="GO:0046872">
    <property type="term" value="F:metal ion binding"/>
    <property type="evidence" value="ECO:0007669"/>
    <property type="project" value="UniProtKB-KW"/>
</dbReference>
<keyword evidence="4" id="KW-0540">Nuclease</keyword>
<comment type="cofactor">
    <cofactor evidence="1">
        <name>a divalent metal cation</name>
        <dbReference type="ChEBI" id="CHEBI:60240"/>
    </cofactor>
</comment>
<evidence type="ECO:0000313" key="10">
    <source>
        <dbReference type="Proteomes" id="UP001059041"/>
    </source>
</evidence>
<dbReference type="Pfam" id="PF13359">
    <property type="entry name" value="DDE_Tnp_4"/>
    <property type="match status" value="1"/>
</dbReference>
<dbReference type="GO" id="GO:0004518">
    <property type="term" value="F:nuclease activity"/>
    <property type="evidence" value="ECO:0007669"/>
    <property type="project" value="UniProtKB-KW"/>
</dbReference>
<name>A0A9W7TRM5_TRIRA</name>
<dbReference type="PANTHER" id="PTHR22930:SF206">
    <property type="entry name" value="NUCLEASE HARBI1"/>
    <property type="match status" value="1"/>
</dbReference>
<gene>
    <name evidence="9" type="ORF">IRJ41_009780</name>
</gene>
<evidence type="ECO:0000256" key="1">
    <source>
        <dbReference type="ARBA" id="ARBA00001968"/>
    </source>
</evidence>
<comment type="subcellular location">
    <subcellularLocation>
        <location evidence="2">Nucleus</location>
    </subcellularLocation>
</comment>
<dbReference type="GO" id="GO:0016787">
    <property type="term" value="F:hydrolase activity"/>
    <property type="evidence" value="ECO:0007669"/>
    <property type="project" value="UniProtKB-KW"/>
</dbReference>
<dbReference type="PANTHER" id="PTHR22930">
    <property type="match status" value="1"/>
</dbReference>
<dbReference type="Proteomes" id="UP001059041">
    <property type="component" value="Linkage Group LG14"/>
</dbReference>
<keyword evidence="5" id="KW-0479">Metal-binding</keyword>
<keyword evidence="7" id="KW-0539">Nucleus</keyword>
<evidence type="ECO:0000259" key="8">
    <source>
        <dbReference type="Pfam" id="PF13359"/>
    </source>
</evidence>
<organism evidence="9 10">
    <name type="scientific">Triplophysa rosa</name>
    <name type="common">Cave loach</name>
    <dbReference type="NCBI Taxonomy" id="992332"/>
    <lineage>
        <taxon>Eukaryota</taxon>
        <taxon>Metazoa</taxon>
        <taxon>Chordata</taxon>
        <taxon>Craniata</taxon>
        <taxon>Vertebrata</taxon>
        <taxon>Euteleostomi</taxon>
        <taxon>Actinopterygii</taxon>
        <taxon>Neopterygii</taxon>
        <taxon>Teleostei</taxon>
        <taxon>Ostariophysi</taxon>
        <taxon>Cypriniformes</taxon>
        <taxon>Nemacheilidae</taxon>
        <taxon>Triplophysa</taxon>
    </lineage>
</organism>
<dbReference type="EMBL" id="JAFHDT010000014">
    <property type="protein sequence ID" value="KAI7800694.1"/>
    <property type="molecule type" value="Genomic_DNA"/>
</dbReference>
<comment type="similarity">
    <text evidence="3">Belongs to the HARBI1 family.</text>
</comment>
<evidence type="ECO:0000256" key="5">
    <source>
        <dbReference type="ARBA" id="ARBA00022723"/>
    </source>
</evidence>
<comment type="caution">
    <text evidence="9">The sequence shown here is derived from an EMBL/GenBank/DDBJ whole genome shotgun (WGS) entry which is preliminary data.</text>
</comment>
<keyword evidence="10" id="KW-1185">Reference proteome</keyword>